<dbReference type="InterPro" id="IPR025269">
    <property type="entry name" value="SAM-like_dom"/>
</dbReference>
<keyword evidence="6" id="KW-1185">Reference proteome</keyword>
<dbReference type="PANTHER" id="PTHR30349">
    <property type="entry name" value="PHAGE INTEGRASE-RELATED"/>
    <property type="match status" value="1"/>
</dbReference>
<evidence type="ECO:0000256" key="2">
    <source>
        <dbReference type="ARBA" id="ARBA00023125"/>
    </source>
</evidence>
<dbReference type="Pfam" id="PF00589">
    <property type="entry name" value="Phage_integrase"/>
    <property type="match status" value="1"/>
</dbReference>
<reference evidence="5 6" key="1">
    <citation type="submission" date="2017-05" db="EMBL/GenBank/DDBJ databases">
        <authorList>
            <person name="Varghese N."/>
            <person name="Submissions S."/>
        </authorList>
    </citation>
    <scope>NUCLEOTIDE SEQUENCE [LARGE SCALE GENOMIC DNA]</scope>
    <source>
        <strain evidence="5 6">DSM 28214</strain>
    </source>
</reference>
<gene>
    <name evidence="5" type="ORF">SAMN06264346_105213</name>
</gene>
<evidence type="ECO:0000313" key="6">
    <source>
        <dbReference type="Proteomes" id="UP001157960"/>
    </source>
</evidence>
<dbReference type="InterPro" id="IPR002104">
    <property type="entry name" value="Integrase_catalytic"/>
</dbReference>
<accession>A0ABY1NXF1</accession>
<keyword evidence="3" id="KW-0233">DNA recombination</keyword>
<dbReference type="InterPro" id="IPR013762">
    <property type="entry name" value="Integrase-like_cat_sf"/>
</dbReference>
<dbReference type="RefSeq" id="WP_283422083.1">
    <property type="nucleotide sequence ID" value="NZ_FXTZ01000005.1"/>
</dbReference>
<dbReference type="CDD" id="cd01185">
    <property type="entry name" value="INTN1_C_like"/>
    <property type="match status" value="1"/>
</dbReference>
<evidence type="ECO:0000313" key="5">
    <source>
        <dbReference type="EMBL" id="SMP20199.1"/>
    </source>
</evidence>
<dbReference type="EMBL" id="FXTZ01000005">
    <property type="protein sequence ID" value="SMP20199.1"/>
    <property type="molecule type" value="Genomic_DNA"/>
</dbReference>
<dbReference type="PANTHER" id="PTHR30349:SF64">
    <property type="entry name" value="PROPHAGE INTEGRASE INTD-RELATED"/>
    <property type="match status" value="1"/>
</dbReference>
<dbReference type="Pfam" id="PF17293">
    <property type="entry name" value="Arm-DNA-bind_5"/>
    <property type="match status" value="1"/>
</dbReference>
<dbReference type="InterPro" id="IPR010998">
    <property type="entry name" value="Integrase_recombinase_N"/>
</dbReference>
<organism evidence="5 6">
    <name type="scientific">Chryseobacterium profundimaris</name>
    <dbReference type="NCBI Taxonomy" id="1387275"/>
    <lineage>
        <taxon>Bacteria</taxon>
        <taxon>Pseudomonadati</taxon>
        <taxon>Bacteroidota</taxon>
        <taxon>Flavobacteriia</taxon>
        <taxon>Flavobacteriales</taxon>
        <taxon>Weeksellaceae</taxon>
        <taxon>Chryseobacterium group</taxon>
        <taxon>Chryseobacterium</taxon>
    </lineage>
</organism>
<dbReference type="Pfam" id="PF13102">
    <property type="entry name" value="Phage_int_SAM_5"/>
    <property type="match status" value="1"/>
</dbReference>
<protein>
    <submittedName>
        <fullName evidence="5">Site-specific recombinase XerD</fullName>
    </submittedName>
</protein>
<dbReference type="InterPro" id="IPR050090">
    <property type="entry name" value="Tyrosine_recombinase_XerCD"/>
</dbReference>
<feature type="domain" description="Tyr recombinase" evidence="4">
    <location>
        <begin position="223"/>
        <end position="400"/>
    </location>
</feature>
<dbReference type="Gene3D" id="1.10.150.130">
    <property type="match status" value="1"/>
</dbReference>
<evidence type="ECO:0000256" key="3">
    <source>
        <dbReference type="ARBA" id="ARBA00023172"/>
    </source>
</evidence>
<sequence>MSKIMCTNYSLLFYLKKPKGYLAGPKPIYMRITVSGIPKEISTNRECDPSRWNSKANRASGTKEEIKKLNLYLDALDHKVMNIHLELLKNGAEITSDILKQKFLGKDKNRRKLIDQFSDHNKKMEALLGNGFKENTLKGYKTTSTHIRQYIEREYNTSDIDIRHIDHAFVVGLEFYLRSIANCSPVTTAKYIKNFRKIINLCLAHRWITENPFLLYKTKVKAKEKEFLTRAELDRIEKKEFRIDRLNHVRDIFVFCCYTGLSYIDVKQLRNSDIAKGVDNKLWILTSRAKTEINSNIPLLPDALAIINKYSDYPPCVAKGLALPVLSNQKMNSYLKEIADLCEITKELTFHKARHTFATTITLSNNVPIETVSKMLGHSNIKTTQHYAKLLDTRVGSDMDILDQKLQAARATS</sequence>
<name>A0ABY1NXF1_9FLAO</name>
<dbReference type="InterPro" id="IPR035386">
    <property type="entry name" value="Arm-DNA-bind_5"/>
</dbReference>
<proteinExistence type="inferred from homology"/>
<comment type="similarity">
    <text evidence="1">Belongs to the 'phage' integrase family.</text>
</comment>
<keyword evidence="2" id="KW-0238">DNA-binding</keyword>
<comment type="caution">
    <text evidence="5">The sequence shown here is derived from an EMBL/GenBank/DDBJ whole genome shotgun (WGS) entry which is preliminary data.</text>
</comment>
<evidence type="ECO:0000256" key="1">
    <source>
        <dbReference type="ARBA" id="ARBA00008857"/>
    </source>
</evidence>
<dbReference type="Gene3D" id="1.10.443.10">
    <property type="entry name" value="Intergrase catalytic core"/>
    <property type="match status" value="1"/>
</dbReference>
<dbReference type="PROSITE" id="PS51898">
    <property type="entry name" value="TYR_RECOMBINASE"/>
    <property type="match status" value="1"/>
</dbReference>
<dbReference type="Proteomes" id="UP001157960">
    <property type="component" value="Unassembled WGS sequence"/>
</dbReference>
<dbReference type="InterPro" id="IPR011010">
    <property type="entry name" value="DNA_brk_join_enz"/>
</dbReference>
<evidence type="ECO:0000259" key="4">
    <source>
        <dbReference type="PROSITE" id="PS51898"/>
    </source>
</evidence>
<dbReference type="SUPFAM" id="SSF56349">
    <property type="entry name" value="DNA breaking-rejoining enzymes"/>
    <property type="match status" value="1"/>
</dbReference>